<gene>
    <name evidence="2" type="ORF">JZM60_07400</name>
</gene>
<evidence type="ECO:0000313" key="2">
    <source>
        <dbReference type="EMBL" id="QSV47076.1"/>
    </source>
</evidence>
<dbReference type="Proteomes" id="UP000663651">
    <property type="component" value="Chromosome"/>
</dbReference>
<dbReference type="PANTHER" id="PTHR42709:SF4">
    <property type="entry name" value="INNER MEMBRANE PROTEIN YQAA"/>
    <property type="match status" value="1"/>
</dbReference>
<name>A0ABX7Q7J6_9BACT</name>
<proteinExistence type="predicted"/>
<dbReference type="RefSeq" id="WP_207164979.1">
    <property type="nucleotide sequence ID" value="NZ_CP071382.1"/>
</dbReference>
<evidence type="ECO:0000313" key="3">
    <source>
        <dbReference type="Proteomes" id="UP000663651"/>
    </source>
</evidence>
<organism evidence="2 3">
    <name type="scientific">Geobacter benzoatilyticus</name>
    <dbReference type="NCBI Taxonomy" id="2815309"/>
    <lineage>
        <taxon>Bacteria</taxon>
        <taxon>Pseudomonadati</taxon>
        <taxon>Thermodesulfobacteriota</taxon>
        <taxon>Desulfuromonadia</taxon>
        <taxon>Geobacterales</taxon>
        <taxon>Geobacteraceae</taxon>
        <taxon>Geobacter</taxon>
    </lineage>
</organism>
<keyword evidence="1" id="KW-1133">Transmembrane helix</keyword>
<keyword evidence="1" id="KW-0812">Transmembrane</keyword>
<dbReference type="EMBL" id="CP071382">
    <property type="protein sequence ID" value="QSV47076.1"/>
    <property type="molecule type" value="Genomic_DNA"/>
</dbReference>
<keyword evidence="3" id="KW-1185">Reference proteome</keyword>
<sequence length="147" mass="15862">MEQLLATHGLPALFCMSFLAATLVPIGSEWLLVTLLLKHHDPTLAVGVATAGNFLGACTTYAVGMWGGPFLVRKVLRIDAATERRAEGLYARYGSWSLLFSWLPVIGDPLCLMGGILRTGFGRFSLLVASGKLARYAFIAWATVEGM</sequence>
<dbReference type="PANTHER" id="PTHR42709">
    <property type="entry name" value="ALKALINE PHOSPHATASE LIKE PROTEIN"/>
    <property type="match status" value="1"/>
</dbReference>
<dbReference type="InterPro" id="IPR051311">
    <property type="entry name" value="DedA_domain"/>
</dbReference>
<protein>
    <submittedName>
        <fullName evidence="2">DedA family protein</fullName>
    </submittedName>
</protein>
<feature type="transmembrane region" description="Helical" evidence="1">
    <location>
        <begin position="44"/>
        <end position="72"/>
    </location>
</feature>
<accession>A0ABX7Q7J6</accession>
<reference evidence="2 3" key="1">
    <citation type="submission" date="2021-03" db="EMBL/GenBank/DDBJ databases">
        <title>Geobacter metallireducens gen. nov. sp. nov., a microorganism capable of coupling the complete oxidation of organic compounds to the reduction of iron and other metals.</title>
        <authorList>
            <person name="Li Y."/>
        </authorList>
    </citation>
    <scope>NUCLEOTIDE SEQUENCE [LARGE SCALE GENOMIC DNA]</scope>
    <source>
        <strain evidence="2 3">Jerry-YX</strain>
    </source>
</reference>
<evidence type="ECO:0000256" key="1">
    <source>
        <dbReference type="SAM" id="Phobius"/>
    </source>
</evidence>
<keyword evidence="1" id="KW-0472">Membrane</keyword>